<evidence type="ECO:0000256" key="1">
    <source>
        <dbReference type="SAM" id="MobiDB-lite"/>
    </source>
</evidence>
<comment type="caution">
    <text evidence="2">The sequence shown here is derived from an EMBL/GenBank/DDBJ whole genome shotgun (WGS) entry which is preliminary data.</text>
</comment>
<reference evidence="2 3" key="1">
    <citation type="submission" date="2008-03" db="EMBL/GenBank/DDBJ databases">
        <title>Sequencing of the draft genome and assembly of Burkholderia ambifaria MEX-5.</title>
        <authorList>
            <consortium name="US DOE Joint Genome Institute (JGI-PGF)"/>
            <person name="Copeland A."/>
            <person name="Lucas S."/>
            <person name="Lapidus A."/>
            <person name="Glavina del Rio T."/>
            <person name="Dalin E."/>
            <person name="Tice H."/>
            <person name="Bruce D."/>
            <person name="Goodwin L."/>
            <person name="Pitluck S."/>
            <person name="Larimer F."/>
            <person name="Land M.L."/>
            <person name="Hauser L."/>
            <person name="Tiedje J."/>
            <person name="Richardson P."/>
        </authorList>
    </citation>
    <scope>NUCLEOTIDE SEQUENCE [LARGE SCALE GENOMIC DNA]</scope>
    <source>
        <strain evidence="2 3">MEX-5</strain>
    </source>
</reference>
<dbReference type="PATRIC" id="fig|396597.7.peg.8095"/>
<protein>
    <submittedName>
        <fullName evidence="2">Uncharacterized protein</fullName>
    </submittedName>
</protein>
<dbReference type="Proteomes" id="UP000004814">
    <property type="component" value="Unassembled WGS sequence"/>
</dbReference>
<organism evidence="2 3">
    <name type="scientific">Burkholderia ambifaria MEX-5</name>
    <dbReference type="NCBI Taxonomy" id="396597"/>
    <lineage>
        <taxon>Bacteria</taxon>
        <taxon>Pseudomonadati</taxon>
        <taxon>Pseudomonadota</taxon>
        <taxon>Betaproteobacteria</taxon>
        <taxon>Burkholderiales</taxon>
        <taxon>Burkholderiaceae</taxon>
        <taxon>Burkholderia</taxon>
        <taxon>Burkholderia cepacia complex</taxon>
    </lineage>
</organism>
<dbReference type="AlphaFoldDB" id="B1SXT9"/>
<sequence>MKLRYWWCGDQRSEQTGLSRNTVIAEQKLVVDGMKVSTPRGRREALEVPTRRGYRDARHVAS</sequence>
<name>B1SXT9_9BURK</name>
<dbReference type="EMBL" id="ABLK01000006">
    <property type="protein sequence ID" value="EDT43848.1"/>
    <property type="molecule type" value="Genomic_DNA"/>
</dbReference>
<feature type="region of interest" description="Disordered" evidence="1">
    <location>
        <begin position="41"/>
        <end position="62"/>
    </location>
</feature>
<evidence type="ECO:0000313" key="2">
    <source>
        <dbReference type="EMBL" id="EDT43848.1"/>
    </source>
</evidence>
<evidence type="ECO:0000313" key="3">
    <source>
        <dbReference type="Proteomes" id="UP000004814"/>
    </source>
</evidence>
<gene>
    <name evidence="2" type="ORF">BamMEX5DRAFT_0355</name>
</gene>
<proteinExistence type="predicted"/>
<accession>B1SXT9</accession>